<evidence type="ECO:0000259" key="1">
    <source>
        <dbReference type="Pfam" id="PF19493"/>
    </source>
</evidence>
<dbReference type="RefSeq" id="WP_210157588.1">
    <property type="nucleotide sequence ID" value="NZ_JAFCNB010000011.1"/>
</dbReference>
<dbReference type="Proteomes" id="UP000674234">
    <property type="component" value="Unassembled WGS sequence"/>
</dbReference>
<proteinExistence type="predicted"/>
<organism evidence="2 3">
    <name type="scientific">Microbispora oryzae</name>
    <dbReference type="NCBI Taxonomy" id="2806554"/>
    <lineage>
        <taxon>Bacteria</taxon>
        <taxon>Bacillati</taxon>
        <taxon>Actinomycetota</taxon>
        <taxon>Actinomycetes</taxon>
        <taxon>Streptosporangiales</taxon>
        <taxon>Streptosporangiaceae</taxon>
        <taxon>Microbispora</taxon>
    </lineage>
</organism>
<feature type="domain" description="Trypsin-co-occurring" evidence="1">
    <location>
        <begin position="12"/>
        <end position="97"/>
    </location>
</feature>
<evidence type="ECO:0000313" key="3">
    <source>
        <dbReference type="Proteomes" id="UP000674234"/>
    </source>
</evidence>
<reference evidence="2" key="1">
    <citation type="submission" date="2021-02" db="EMBL/GenBank/DDBJ databases">
        <title>Draft genome sequence of Microbispora sp. RL4-1S isolated from rice leaves in Thailand.</title>
        <authorList>
            <person name="Muangham S."/>
            <person name="Duangmal K."/>
        </authorList>
    </citation>
    <scope>NUCLEOTIDE SEQUENCE</scope>
    <source>
        <strain evidence="2">RL4-1S</strain>
    </source>
</reference>
<dbReference type="NCBIfam" id="NF041216">
    <property type="entry name" value="CU044_2847_fam"/>
    <property type="match status" value="1"/>
</dbReference>
<keyword evidence="3" id="KW-1185">Reference proteome</keyword>
<dbReference type="InterPro" id="IPR045794">
    <property type="entry name" value="Trypco1"/>
</dbReference>
<sequence length="108" mass="11907">MTVQQIVRYELDAETVVGFEVELGPGYHPAGAEEVVGRIKEAVDPAVQAARAVLEKVKETRPDEISLKFGIKVSGTMNWWVAKAATESNFEVTLTWRPDPERPEGPGE</sequence>
<comment type="caution">
    <text evidence="2">The sequence shown here is derived from an EMBL/GenBank/DDBJ whole genome shotgun (WGS) entry which is preliminary data.</text>
</comment>
<gene>
    <name evidence="2" type="ORF">JOL79_21145</name>
</gene>
<dbReference type="Pfam" id="PF19493">
    <property type="entry name" value="Trypco1"/>
    <property type="match status" value="1"/>
</dbReference>
<protein>
    <recommendedName>
        <fullName evidence="1">Trypsin-co-occurring domain-containing protein</fullName>
    </recommendedName>
</protein>
<accession>A0A941ARM3</accession>
<evidence type="ECO:0000313" key="2">
    <source>
        <dbReference type="EMBL" id="MBP2706319.1"/>
    </source>
</evidence>
<dbReference type="EMBL" id="JAFCNB010000011">
    <property type="protein sequence ID" value="MBP2706319.1"/>
    <property type="molecule type" value="Genomic_DNA"/>
</dbReference>
<name>A0A941ARM3_9ACTN</name>
<dbReference type="AlphaFoldDB" id="A0A941ARM3"/>